<evidence type="ECO:0000313" key="2">
    <source>
        <dbReference type="Proteomes" id="UP001200741"/>
    </source>
</evidence>
<comment type="caution">
    <text evidence="1">The sequence shown here is derived from an EMBL/GenBank/DDBJ whole genome shotgun (WGS) entry which is preliminary data.</text>
</comment>
<gene>
    <name evidence="1" type="ORF">LXT13_12435</name>
</gene>
<reference evidence="1 2" key="1">
    <citation type="submission" date="2021-12" db="EMBL/GenBank/DDBJ databases">
        <title>Genome seq of P8.</title>
        <authorList>
            <person name="Seo T."/>
        </authorList>
    </citation>
    <scope>NUCLEOTIDE SEQUENCE [LARGE SCALE GENOMIC DNA]</scope>
    <source>
        <strain evidence="1 2">P8</strain>
    </source>
</reference>
<proteinExistence type="predicted"/>
<name>A0ABS8XR68_9BURK</name>
<accession>A0ABS8XR68</accession>
<keyword evidence="2" id="KW-1185">Reference proteome</keyword>
<dbReference type="RefSeq" id="WP_233372243.1">
    <property type="nucleotide sequence ID" value="NZ_JAJTWU010000004.1"/>
</dbReference>
<dbReference type="EMBL" id="JAJTWU010000004">
    <property type="protein sequence ID" value="MCE4555227.1"/>
    <property type="molecule type" value="Genomic_DNA"/>
</dbReference>
<dbReference type="Proteomes" id="UP001200741">
    <property type="component" value="Unassembled WGS sequence"/>
</dbReference>
<evidence type="ECO:0000313" key="1">
    <source>
        <dbReference type="EMBL" id="MCE4555227.1"/>
    </source>
</evidence>
<organism evidence="1 2">
    <name type="scientific">Pelomonas cellulosilytica</name>
    <dbReference type="NCBI Taxonomy" id="2906762"/>
    <lineage>
        <taxon>Bacteria</taxon>
        <taxon>Pseudomonadati</taxon>
        <taxon>Pseudomonadota</taxon>
        <taxon>Betaproteobacteria</taxon>
        <taxon>Burkholderiales</taxon>
        <taxon>Sphaerotilaceae</taxon>
        <taxon>Roseateles</taxon>
    </lineage>
</organism>
<protein>
    <submittedName>
        <fullName evidence="1">Uncharacterized protein</fullName>
    </submittedName>
</protein>
<sequence length="110" mass="12905">MDHLRTRCSIDLAPPADWRREARISCRCEHCLALGRFLQSANQEVWRFKAREADRRHVEESIRRVHHDVDCSIERKGSPHVLVCTKNQASYERRVAQRRADLDDLTRLGA</sequence>